<evidence type="ECO:0000256" key="1">
    <source>
        <dbReference type="PIRSR" id="PIRSR637460-1"/>
    </source>
</evidence>
<dbReference type="Proteomes" id="UP000321386">
    <property type="component" value="Unassembled WGS sequence"/>
</dbReference>
<feature type="signal peptide" evidence="3">
    <location>
        <begin position="1"/>
        <end position="25"/>
    </location>
</feature>
<dbReference type="PANTHER" id="PTHR37981:SF1">
    <property type="entry name" value="SGNH HYDROLASE-TYPE ESTERASE DOMAIN-CONTAINING PROTEIN"/>
    <property type="match status" value="1"/>
</dbReference>
<evidence type="ECO:0000313" key="6">
    <source>
        <dbReference type="Proteomes" id="UP000321386"/>
    </source>
</evidence>
<accession>A0A510UUS4</accession>
<feature type="chain" id="PRO_5022174643" evidence="3">
    <location>
        <begin position="26"/>
        <end position="270"/>
    </location>
</feature>
<name>A0A510UUS4_9CELL</name>
<evidence type="ECO:0000259" key="4">
    <source>
        <dbReference type="Pfam" id="PF13472"/>
    </source>
</evidence>
<dbReference type="CDD" id="cd01823">
    <property type="entry name" value="SEST_like"/>
    <property type="match status" value="1"/>
</dbReference>
<sequence>MTRTTRSAILATIGALTLVGSAATAAPAAPPRAVYDALGDSYASGYGVPPYGECGRSQSAYAVQLDGRHRLRLDDFVACAGATTTSLVAGGQLDALDRRTDVVTVTVGGNDIGWASAVVACLGGTDEQCAGAVAVVDTRIRTQLPALLDALYAQVDTAAPRARVLVTGYPRLFSPEFGAYLGASPAEQEGLNAAADALDEVIAAASARAGFEFVDVRKRFTGHGANSPDAWILGATDPGSFHPNADGYEAYTAAVSSALRHVKPGCGRHR</sequence>
<comment type="caution">
    <text evidence="5">The sequence shown here is derived from an EMBL/GenBank/DDBJ whole genome shotgun (WGS) entry which is preliminary data.</text>
</comment>
<feature type="domain" description="SGNH hydrolase-type esterase" evidence="4">
    <location>
        <begin position="37"/>
        <end position="250"/>
    </location>
</feature>
<evidence type="ECO:0000256" key="2">
    <source>
        <dbReference type="PIRSR" id="PIRSR637460-2"/>
    </source>
</evidence>
<dbReference type="AlphaFoldDB" id="A0A510UUS4"/>
<evidence type="ECO:0000256" key="3">
    <source>
        <dbReference type="SAM" id="SignalP"/>
    </source>
</evidence>
<dbReference type="EMBL" id="BJUA01000009">
    <property type="protein sequence ID" value="GEK18309.1"/>
    <property type="molecule type" value="Genomic_DNA"/>
</dbReference>
<dbReference type="RefSeq" id="WP_246783862.1">
    <property type="nucleotide sequence ID" value="NZ_BJUA01000009.1"/>
</dbReference>
<dbReference type="SUPFAM" id="SSF52266">
    <property type="entry name" value="SGNH hydrolase"/>
    <property type="match status" value="1"/>
</dbReference>
<feature type="active site" evidence="1">
    <location>
        <position position="242"/>
    </location>
</feature>
<feature type="active site" description="Nucleophile" evidence="1">
    <location>
        <position position="41"/>
    </location>
</feature>
<keyword evidence="6" id="KW-1185">Reference proteome</keyword>
<dbReference type="Pfam" id="PF13472">
    <property type="entry name" value="Lipase_GDSL_2"/>
    <property type="match status" value="1"/>
</dbReference>
<dbReference type="PANTHER" id="PTHR37981">
    <property type="entry name" value="LIPASE 2"/>
    <property type="match status" value="1"/>
</dbReference>
<dbReference type="InterPro" id="IPR037460">
    <property type="entry name" value="SEST-like"/>
</dbReference>
<reference evidence="5 6" key="1">
    <citation type="submission" date="2019-07" db="EMBL/GenBank/DDBJ databases">
        <title>Whole genome shotgun sequence of Cellulomonas persica NBRC 101101.</title>
        <authorList>
            <person name="Hosoyama A."/>
            <person name="Uohara A."/>
            <person name="Ohji S."/>
            <person name="Ichikawa N."/>
        </authorList>
    </citation>
    <scope>NUCLEOTIDE SEQUENCE [LARGE SCALE GENOMIC DNA]</scope>
    <source>
        <strain evidence="5 6">NBRC 101101</strain>
    </source>
</reference>
<keyword evidence="3" id="KW-0732">Signal</keyword>
<proteinExistence type="predicted"/>
<feature type="disulfide bond" evidence="2">
    <location>
        <begin position="54"/>
        <end position="79"/>
    </location>
</feature>
<protein>
    <submittedName>
        <fullName evidence="5">Lipase 1</fullName>
    </submittedName>
</protein>
<gene>
    <name evidence="5" type="ORF">CPE01_20420</name>
</gene>
<dbReference type="GO" id="GO:0019433">
    <property type="term" value="P:triglyceride catabolic process"/>
    <property type="evidence" value="ECO:0007669"/>
    <property type="project" value="TreeGrafter"/>
</dbReference>
<dbReference type="InterPro" id="IPR036514">
    <property type="entry name" value="SGNH_hydro_sf"/>
</dbReference>
<feature type="disulfide bond" evidence="2">
    <location>
        <begin position="121"/>
        <end position="129"/>
    </location>
</feature>
<keyword evidence="2" id="KW-1015">Disulfide bond</keyword>
<dbReference type="Gene3D" id="3.40.50.1110">
    <property type="entry name" value="SGNH hydrolase"/>
    <property type="match status" value="1"/>
</dbReference>
<organism evidence="5 6">
    <name type="scientific">Cellulomonas persica</name>
    <dbReference type="NCBI Taxonomy" id="76861"/>
    <lineage>
        <taxon>Bacteria</taxon>
        <taxon>Bacillati</taxon>
        <taxon>Actinomycetota</taxon>
        <taxon>Actinomycetes</taxon>
        <taxon>Micrococcales</taxon>
        <taxon>Cellulomonadaceae</taxon>
        <taxon>Cellulomonas</taxon>
    </lineage>
</organism>
<evidence type="ECO:0000313" key="5">
    <source>
        <dbReference type="EMBL" id="GEK18309.1"/>
    </source>
</evidence>
<dbReference type="InterPro" id="IPR013830">
    <property type="entry name" value="SGNH_hydro"/>
</dbReference>
<dbReference type="GO" id="GO:0004806">
    <property type="term" value="F:triacylglycerol lipase activity"/>
    <property type="evidence" value="ECO:0007669"/>
    <property type="project" value="TreeGrafter"/>
</dbReference>